<evidence type="ECO:0000313" key="1">
    <source>
        <dbReference type="EMBL" id="KAJ3649986.1"/>
    </source>
</evidence>
<dbReference type="SUPFAM" id="SSF48726">
    <property type="entry name" value="Immunoglobulin"/>
    <property type="match status" value="1"/>
</dbReference>
<dbReference type="InterPro" id="IPR036179">
    <property type="entry name" value="Ig-like_dom_sf"/>
</dbReference>
<name>A0AA38MBD8_9CUCU</name>
<evidence type="ECO:0008006" key="3">
    <source>
        <dbReference type="Google" id="ProtNLM"/>
    </source>
</evidence>
<dbReference type="PANTHER" id="PTHR23278:SF28">
    <property type="entry name" value="SIDESTEP IV, ISOFORM C"/>
    <property type="match status" value="1"/>
</dbReference>
<dbReference type="AlphaFoldDB" id="A0AA38MBD8"/>
<keyword evidence="2" id="KW-1185">Reference proteome</keyword>
<organism evidence="1 2">
    <name type="scientific">Zophobas morio</name>
    <dbReference type="NCBI Taxonomy" id="2755281"/>
    <lineage>
        <taxon>Eukaryota</taxon>
        <taxon>Metazoa</taxon>
        <taxon>Ecdysozoa</taxon>
        <taxon>Arthropoda</taxon>
        <taxon>Hexapoda</taxon>
        <taxon>Insecta</taxon>
        <taxon>Pterygota</taxon>
        <taxon>Neoptera</taxon>
        <taxon>Endopterygota</taxon>
        <taxon>Coleoptera</taxon>
        <taxon>Polyphaga</taxon>
        <taxon>Cucujiformia</taxon>
        <taxon>Tenebrionidae</taxon>
        <taxon>Zophobas</taxon>
    </lineage>
</organism>
<dbReference type="EMBL" id="JALNTZ010000006">
    <property type="protein sequence ID" value="KAJ3649986.1"/>
    <property type="molecule type" value="Genomic_DNA"/>
</dbReference>
<dbReference type="InterPro" id="IPR013783">
    <property type="entry name" value="Ig-like_fold"/>
</dbReference>
<protein>
    <recommendedName>
        <fullName evidence="3">Ig-like domain-containing protein</fullName>
    </recommendedName>
</protein>
<accession>A0AA38MBD8</accession>
<dbReference type="PANTHER" id="PTHR23278">
    <property type="entry name" value="SIDESTEP PROTEIN"/>
    <property type="match status" value="1"/>
</dbReference>
<sequence length="103" mass="11861">MLVFFSGRPRPKVTWYLENTVIDDSYEIRSDGIAVNHLTFPSVGRQHLHARLICQASNNNLVPPETRVAVLDINCKYLQLHCYNDDVDDDAHSFILVIMFIRS</sequence>
<evidence type="ECO:0000313" key="2">
    <source>
        <dbReference type="Proteomes" id="UP001168821"/>
    </source>
</evidence>
<comment type="caution">
    <text evidence="1">The sequence shown here is derived from an EMBL/GenBank/DDBJ whole genome shotgun (WGS) entry which is preliminary data.</text>
</comment>
<dbReference type="Proteomes" id="UP001168821">
    <property type="component" value="Unassembled WGS sequence"/>
</dbReference>
<reference evidence="1" key="1">
    <citation type="journal article" date="2023" name="G3 (Bethesda)">
        <title>Whole genome assemblies of Zophobas morio and Tenebrio molitor.</title>
        <authorList>
            <person name="Kaur S."/>
            <person name="Stinson S.A."/>
            <person name="diCenzo G.C."/>
        </authorList>
    </citation>
    <scope>NUCLEOTIDE SEQUENCE</scope>
    <source>
        <strain evidence="1">QUZm001</strain>
    </source>
</reference>
<gene>
    <name evidence="1" type="ORF">Zmor_021699</name>
</gene>
<dbReference type="Gene3D" id="2.60.40.10">
    <property type="entry name" value="Immunoglobulins"/>
    <property type="match status" value="1"/>
</dbReference>
<proteinExistence type="predicted"/>